<name>A0A484FYZ7_COLOR</name>
<proteinExistence type="predicted"/>
<dbReference type="EMBL" id="AMCV02000007">
    <property type="protein sequence ID" value="TDZ23011.1"/>
    <property type="molecule type" value="Genomic_DNA"/>
</dbReference>
<organism evidence="1 2">
    <name type="scientific">Colletotrichum orbiculare (strain 104-T / ATCC 96160 / CBS 514.97 / LARS 414 / MAFF 240422)</name>
    <name type="common">Cucumber anthracnose fungus</name>
    <name type="synonym">Colletotrichum lagenarium</name>
    <dbReference type="NCBI Taxonomy" id="1213857"/>
    <lineage>
        <taxon>Eukaryota</taxon>
        <taxon>Fungi</taxon>
        <taxon>Dikarya</taxon>
        <taxon>Ascomycota</taxon>
        <taxon>Pezizomycotina</taxon>
        <taxon>Sordariomycetes</taxon>
        <taxon>Hypocreomycetidae</taxon>
        <taxon>Glomerellales</taxon>
        <taxon>Glomerellaceae</taxon>
        <taxon>Colletotrichum</taxon>
        <taxon>Colletotrichum orbiculare species complex</taxon>
    </lineage>
</organism>
<reference evidence="2" key="1">
    <citation type="journal article" date="2013" name="New Phytol.">
        <title>Comparative genomic and transcriptomic analyses reveal the hemibiotrophic stage shift of Colletotrichum fungi.</title>
        <authorList>
            <person name="Gan P."/>
            <person name="Ikeda K."/>
            <person name="Irieda H."/>
            <person name="Narusaka M."/>
            <person name="O'Connell R.J."/>
            <person name="Narusaka Y."/>
            <person name="Takano Y."/>
            <person name="Kubo Y."/>
            <person name="Shirasu K."/>
        </authorList>
    </citation>
    <scope>NUCLEOTIDE SEQUENCE [LARGE SCALE GENOMIC DNA]</scope>
    <source>
        <strain evidence="2">104-T / ATCC 96160 / CBS 514.97 / LARS 414 / MAFF 240422</strain>
    </source>
</reference>
<protein>
    <submittedName>
        <fullName evidence="1">Uncharacterized protein</fullName>
    </submittedName>
</protein>
<evidence type="ECO:0000313" key="2">
    <source>
        <dbReference type="Proteomes" id="UP000014480"/>
    </source>
</evidence>
<sequence length="74" mass="8193">MPERESVAEHVRLSSLGMNGQDRTGWGAVRAYPDGAHRRQYVTKLTYRPYGISRVVDSAQKLAGSNYPTALDPS</sequence>
<keyword evidence="2" id="KW-1185">Reference proteome</keyword>
<reference evidence="2" key="2">
    <citation type="journal article" date="2019" name="Mol. Plant Microbe Interact.">
        <title>Genome sequence resources for four phytopathogenic fungi from the Colletotrichum orbiculare species complex.</title>
        <authorList>
            <person name="Gan P."/>
            <person name="Tsushima A."/>
            <person name="Narusaka M."/>
            <person name="Narusaka Y."/>
            <person name="Takano Y."/>
            <person name="Kubo Y."/>
            <person name="Shirasu K."/>
        </authorList>
    </citation>
    <scope>GENOME REANNOTATION</scope>
    <source>
        <strain evidence="2">104-T / ATCC 96160 / CBS 514.97 / LARS 414 / MAFF 240422</strain>
    </source>
</reference>
<dbReference type="AlphaFoldDB" id="A0A484FYZ7"/>
<gene>
    <name evidence="1" type="ORF">Cob_v004044</name>
</gene>
<comment type="caution">
    <text evidence="1">The sequence shown here is derived from an EMBL/GenBank/DDBJ whole genome shotgun (WGS) entry which is preliminary data.</text>
</comment>
<dbReference type="Proteomes" id="UP000014480">
    <property type="component" value="Unassembled WGS sequence"/>
</dbReference>
<accession>A0A484FYZ7</accession>
<evidence type="ECO:0000313" key="1">
    <source>
        <dbReference type="EMBL" id="TDZ23011.1"/>
    </source>
</evidence>